<reference evidence="1 2" key="1">
    <citation type="submission" date="2024-03" db="EMBL/GenBank/DDBJ databases">
        <title>The Acrasis kona genome and developmental transcriptomes reveal deep origins of eukaryotic multicellular pathways.</title>
        <authorList>
            <person name="Sheikh S."/>
            <person name="Fu C.-J."/>
            <person name="Brown M.W."/>
            <person name="Baldauf S.L."/>
        </authorList>
    </citation>
    <scope>NUCLEOTIDE SEQUENCE [LARGE SCALE GENOMIC DNA]</scope>
    <source>
        <strain evidence="1 2">ATCC MYA-3509</strain>
    </source>
</reference>
<protein>
    <recommendedName>
        <fullName evidence="3">Ankyrin repeat protein</fullName>
    </recommendedName>
</protein>
<proteinExistence type="predicted"/>
<comment type="caution">
    <text evidence="1">The sequence shown here is derived from an EMBL/GenBank/DDBJ whole genome shotgun (WGS) entry which is preliminary data.</text>
</comment>
<dbReference type="SMART" id="SM00248">
    <property type="entry name" value="ANK"/>
    <property type="match status" value="4"/>
</dbReference>
<keyword evidence="2" id="KW-1185">Reference proteome</keyword>
<evidence type="ECO:0000313" key="1">
    <source>
        <dbReference type="EMBL" id="KAL0476900.1"/>
    </source>
</evidence>
<gene>
    <name evidence="1" type="ORF">AKO1_006561</name>
</gene>
<dbReference type="InterPro" id="IPR036770">
    <property type="entry name" value="Ankyrin_rpt-contain_sf"/>
</dbReference>
<name>A0AAW2YI04_9EUKA</name>
<dbReference type="EMBL" id="JAOPGA020000112">
    <property type="protein sequence ID" value="KAL0476900.1"/>
    <property type="molecule type" value="Genomic_DNA"/>
</dbReference>
<evidence type="ECO:0008006" key="3">
    <source>
        <dbReference type="Google" id="ProtNLM"/>
    </source>
</evidence>
<dbReference type="InterPro" id="IPR002110">
    <property type="entry name" value="Ankyrin_rpt"/>
</dbReference>
<dbReference type="AlphaFoldDB" id="A0AAW2YI04"/>
<accession>A0AAW2YI04</accession>
<dbReference type="Gene3D" id="1.25.40.20">
    <property type="entry name" value="Ankyrin repeat-containing domain"/>
    <property type="match status" value="1"/>
</dbReference>
<dbReference type="SUPFAM" id="SSF48403">
    <property type="entry name" value="Ankyrin repeat"/>
    <property type="match status" value="1"/>
</dbReference>
<sequence length="460" mass="53148">MSSWRTPRTKFTDLVIYTHTKGGENCPEQYPVELFPEPESWMEALSIRSVCKMMDFTPTAHKQKKYKAAISQGFYNYIRVYALSKRFRTTFDVRARDKDDFAQICSIKDYSTIFFLIHEYRYNTTHTLNLFTSACFEGDLVVVERIISKLDREDIFVGLRSACCGAQIQVVKMCIEATNISESEANDIFNNPSCHFTIFKYIKTVFPNIDKNQTLQCNFPFILQSAINNNDVESVKNILKKHQHLIGNHLLLYACEYGSYQIIKSILPLCDYYRDIDWSACMNNALLLNDDINVIKLLSKYSNHDWANILKICCLHEDVTVELILFIIKKGALCENLIDALYFACQKEDNYWLVDLLIENGWHNYDSGLFGACFTDNIKMAKRMIRYGATEINTGFQYACRGRSYKACLYLIGLGADDFDVCLCTTTDSCIKNLLLNCIADRDNGKVVNVNNYKLTRSWW</sequence>
<organism evidence="1 2">
    <name type="scientific">Acrasis kona</name>
    <dbReference type="NCBI Taxonomy" id="1008807"/>
    <lineage>
        <taxon>Eukaryota</taxon>
        <taxon>Discoba</taxon>
        <taxon>Heterolobosea</taxon>
        <taxon>Tetramitia</taxon>
        <taxon>Eutetramitia</taxon>
        <taxon>Acrasidae</taxon>
        <taxon>Acrasis</taxon>
    </lineage>
</organism>
<evidence type="ECO:0000313" key="2">
    <source>
        <dbReference type="Proteomes" id="UP001431209"/>
    </source>
</evidence>
<dbReference type="Proteomes" id="UP001431209">
    <property type="component" value="Unassembled WGS sequence"/>
</dbReference>